<dbReference type="EMBL" id="FNRP01000016">
    <property type="protein sequence ID" value="SEA86188.1"/>
    <property type="molecule type" value="Genomic_DNA"/>
</dbReference>
<feature type="region of interest" description="Disordered" evidence="1">
    <location>
        <begin position="132"/>
        <end position="162"/>
    </location>
</feature>
<evidence type="ECO:0000313" key="3">
    <source>
        <dbReference type="EMBL" id="SEA86188.1"/>
    </source>
</evidence>
<reference evidence="3 4" key="1">
    <citation type="submission" date="2016-10" db="EMBL/GenBank/DDBJ databases">
        <authorList>
            <person name="de Groot N.N."/>
        </authorList>
    </citation>
    <scope>NUCLEOTIDE SEQUENCE [LARGE SCALE GENOMIC DNA]</scope>
    <source>
        <strain evidence="3 4">NLAE-zl-G339</strain>
    </source>
</reference>
<reference evidence="2 5" key="2">
    <citation type="journal article" date="2019" name="Nat. Med.">
        <title>A library of human gut bacterial isolates paired with longitudinal multiomics data enables mechanistic microbiome research.</title>
        <authorList>
            <person name="Poyet M."/>
            <person name="Groussin M."/>
            <person name="Gibbons S.M."/>
            <person name="Avila-Pacheco J."/>
            <person name="Jiang X."/>
            <person name="Kearney S.M."/>
            <person name="Perrotta A.R."/>
            <person name="Berdy B."/>
            <person name="Zhao S."/>
            <person name="Lieberman T.D."/>
            <person name="Swanson P.K."/>
            <person name="Smith M."/>
            <person name="Roesemann S."/>
            <person name="Alexander J.E."/>
            <person name="Rich S.A."/>
            <person name="Livny J."/>
            <person name="Vlamakis H."/>
            <person name="Clish C."/>
            <person name="Bullock K."/>
            <person name="Deik A."/>
            <person name="Scott J."/>
            <person name="Pierce K.A."/>
            <person name="Xavier R.J."/>
            <person name="Alm E.J."/>
        </authorList>
    </citation>
    <scope>NUCLEOTIDE SEQUENCE [LARGE SCALE GENOMIC DNA]</scope>
    <source>
        <strain evidence="2 5">BIOML-A16</strain>
    </source>
</reference>
<evidence type="ECO:0000313" key="2">
    <source>
        <dbReference type="EMBL" id="KAB6338570.1"/>
    </source>
</evidence>
<proteinExistence type="predicted"/>
<accession>A0A1H4ENE4</accession>
<dbReference type="Proteomes" id="UP000438288">
    <property type="component" value="Unassembled WGS sequence"/>
</dbReference>
<evidence type="ECO:0000313" key="5">
    <source>
        <dbReference type="Proteomes" id="UP000438288"/>
    </source>
</evidence>
<evidence type="ECO:0000313" key="4">
    <source>
        <dbReference type="Proteomes" id="UP000183040"/>
    </source>
</evidence>
<sequence>MEQGNWNVDEMLHWLDMKINREDRDIREQSKKMNGNFLHFFEWNAESLYKSHFMSGCYKILRQAVDGAKDMDTVRNIVEDNIAYCESKLLNGQVDCNSSSRTTNVAHFLKLECMQQLVRDYREFANILAQTPPEENLQQTANKTEKKREEPPERKIKTGIRR</sequence>
<gene>
    <name evidence="2" type="ORF">GAZ43_14140</name>
    <name evidence="3" type="ORF">SAMN04487924_11635</name>
</gene>
<dbReference type="GeneID" id="75113144"/>
<dbReference type="EMBL" id="WDCP01000032">
    <property type="protein sequence ID" value="KAB6338570.1"/>
    <property type="molecule type" value="Genomic_DNA"/>
</dbReference>
<name>A0A1H4ENE4_9BACE</name>
<dbReference type="AlphaFoldDB" id="A0A1H4ENE4"/>
<protein>
    <submittedName>
        <fullName evidence="3">Uncharacterized protein</fullName>
    </submittedName>
</protein>
<evidence type="ECO:0000256" key="1">
    <source>
        <dbReference type="SAM" id="MobiDB-lite"/>
    </source>
</evidence>
<dbReference type="RefSeq" id="WP_005680089.1">
    <property type="nucleotide sequence ID" value="NZ_CP045612.1"/>
</dbReference>
<organism evidence="3 4">
    <name type="scientific">Bacteroides xylanisolvens</name>
    <dbReference type="NCBI Taxonomy" id="371601"/>
    <lineage>
        <taxon>Bacteria</taxon>
        <taxon>Pseudomonadati</taxon>
        <taxon>Bacteroidota</taxon>
        <taxon>Bacteroidia</taxon>
        <taxon>Bacteroidales</taxon>
        <taxon>Bacteroidaceae</taxon>
        <taxon>Bacteroides</taxon>
    </lineage>
</organism>
<feature type="compositionally biased region" description="Basic and acidic residues" evidence="1">
    <location>
        <begin position="143"/>
        <end position="156"/>
    </location>
</feature>
<dbReference type="Proteomes" id="UP000183040">
    <property type="component" value="Unassembled WGS sequence"/>
</dbReference>